<evidence type="ECO:0000313" key="1">
    <source>
        <dbReference type="EMBL" id="KKQ99023.1"/>
    </source>
</evidence>
<dbReference type="AlphaFoldDB" id="A0A0G0M4A5"/>
<evidence type="ECO:0008006" key="3">
    <source>
        <dbReference type="Google" id="ProtNLM"/>
    </source>
</evidence>
<comment type="caution">
    <text evidence="1">The sequence shown here is derived from an EMBL/GenBank/DDBJ whole genome shotgun (WGS) entry which is preliminary data.</text>
</comment>
<accession>A0A0G0M4A5</accession>
<dbReference type="InterPro" id="IPR010064">
    <property type="entry name" value="HK97-gp10_tail"/>
</dbReference>
<dbReference type="EMBL" id="LBWB01000029">
    <property type="protein sequence ID" value="KKQ99023.1"/>
    <property type="molecule type" value="Genomic_DNA"/>
</dbReference>
<proteinExistence type="predicted"/>
<protein>
    <recommendedName>
        <fullName evidence="3">HK97 gp10 family phage protein</fullName>
    </recommendedName>
</protein>
<dbReference type="Proteomes" id="UP000033881">
    <property type="component" value="Unassembled WGS sequence"/>
</dbReference>
<gene>
    <name evidence="1" type="ORF">UT24_C0029G0035</name>
</gene>
<organism evidence="1 2">
    <name type="scientific">Candidatus Woesebacteria bacterium GW2011_GWB1_39_12</name>
    <dbReference type="NCBI Taxonomy" id="1618574"/>
    <lineage>
        <taxon>Bacteria</taxon>
        <taxon>Candidatus Woeseibacteriota</taxon>
    </lineage>
</organism>
<reference evidence="1 2" key="1">
    <citation type="journal article" date="2015" name="Nature">
        <title>rRNA introns, odd ribosomes, and small enigmatic genomes across a large radiation of phyla.</title>
        <authorList>
            <person name="Brown C.T."/>
            <person name="Hug L.A."/>
            <person name="Thomas B.C."/>
            <person name="Sharon I."/>
            <person name="Castelle C.J."/>
            <person name="Singh A."/>
            <person name="Wilkins M.J."/>
            <person name="Williams K.H."/>
            <person name="Banfield J.F."/>
        </authorList>
    </citation>
    <scope>NUCLEOTIDE SEQUENCE [LARGE SCALE GENOMIC DNA]</scope>
</reference>
<evidence type="ECO:0000313" key="2">
    <source>
        <dbReference type="Proteomes" id="UP000033881"/>
    </source>
</evidence>
<dbReference type="STRING" id="1618574.UT24_C0029G0035"/>
<dbReference type="Pfam" id="PF04883">
    <property type="entry name" value="HK97-gp10_like"/>
    <property type="match status" value="1"/>
</dbReference>
<name>A0A0G0M4A5_9BACT</name>
<sequence>MAFQLNFQIEDKGTISGLNNVVNALPNLIEQSLDTAANDIKMDMKGRTPVASGALQKSIEINKRTLRREIGPSLEYGYYQERGIGSQRRPPIDKIEAWAMAKSLSPKGNYSNRMMAKYIALKIASSGYRAKEFVKKTYFWSVGKMDQWFGQLADKITIEYQRG</sequence>